<proteinExistence type="predicted"/>
<dbReference type="EMBL" id="CXWC01000021">
    <property type="protein sequence ID" value="CTQ79671.1"/>
    <property type="molecule type" value="Genomic_DNA"/>
</dbReference>
<gene>
    <name evidence="2" type="ORF">LA5096_06320</name>
</gene>
<dbReference type="STRING" id="311410.LA5095_03977"/>
<reference evidence="3" key="1">
    <citation type="submission" date="2015-07" db="EMBL/GenBank/DDBJ databases">
        <authorList>
            <person name="Rodrigo-Torres Lidia"/>
            <person name="Arahal R.David."/>
        </authorList>
    </citation>
    <scope>NUCLEOTIDE SEQUENCE [LARGE SCALE GENOMIC DNA]</scope>
    <source>
        <strain evidence="3">CECT 5096</strain>
    </source>
</reference>
<keyword evidence="1" id="KW-0472">Membrane</keyword>
<name>A0A0M6ZJT8_9HYPH</name>
<feature type="transmembrane region" description="Helical" evidence="1">
    <location>
        <begin position="15"/>
        <end position="38"/>
    </location>
</feature>
<protein>
    <submittedName>
        <fullName evidence="2">Uncharacterized protein</fullName>
    </submittedName>
</protein>
<keyword evidence="1" id="KW-0812">Transmembrane</keyword>
<keyword evidence="3" id="KW-1185">Reference proteome</keyword>
<sequence length="55" mass="6449">MYRGDSSLKEAKKVIFIYLGEQLAFILLEAFALSWIICKNYIDVCLDMLIKWLDC</sequence>
<evidence type="ECO:0000313" key="3">
    <source>
        <dbReference type="Proteomes" id="UP000049983"/>
    </source>
</evidence>
<organism evidence="2 3">
    <name type="scientific">Roseibium album</name>
    <dbReference type="NCBI Taxonomy" id="311410"/>
    <lineage>
        <taxon>Bacteria</taxon>
        <taxon>Pseudomonadati</taxon>
        <taxon>Pseudomonadota</taxon>
        <taxon>Alphaproteobacteria</taxon>
        <taxon>Hyphomicrobiales</taxon>
        <taxon>Stappiaceae</taxon>
        <taxon>Roseibium</taxon>
    </lineage>
</organism>
<accession>A0A0M6ZJT8</accession>
<evidence type="ECO:0000256" key="1">
    <source>
        <dbReference type="SAM" id="Phobius"/>
    </source>
</evidence>
<keyword evidence="1" id="KW-1133">Transmembrane helix</keyword>
<dbReference type="Proteomes" id="UP000049983">
    <property type="component" value="Unassembled WGS sequence"/>
</dbReference>
<dbReference type="AlphaFoldDB" id="A0A0M6ZJT8"/>
<evidence type="ECO:0000313" key="2">
    <source>
        <dbReference type="EMBL" id="CTQ79671.1"/>
    </source>
</evidence>